<evidence type="ECO:0000256" key="1">
    <source>
        <dbReference type="ARBA" id="ARBA00004571"/>
    </source>
</evidence>
<dbReference type="SUPFAM" id="SSF49464">
    <property type="entry name" value="Carboxypeptidase regulatory domain-like"/>
    <property type="match status" value="1"/>
</dbReference>
<sequence length="1051" mass="115811">MNKLKLSYREKIITCVRVVFFFHLFIINAYAQKITVSGVVLDNQGETLPGVSVKVKNATQGTITDSDGKYSIVVPAPSSILVFTYLGFTSQEVAVNNRTKININLKPSTSSLEEVVVVGYGTLKRKDVTGSVASVNIADFEKAPITSFDQALAGRIAGVQVSGNDGQPGSVNNIIIRGAGSITQDNSPLYVVDGFPLEDANNNAINPADIESIEVLKDASATAIYGARGSNGVIMITTKKGKVGDPVIGINSYYGFQEVIRTMKLMNAYEFVSYQNDLNPSATAATYFTGGKNLESYRNAPTLNLQQSLYRNSPMQNYDLSVRGGTEKTKYSISGNIIDQEGIIINSGFKRYQGRLSLDQTINKKLKVGTNINISNSVNNGTIVAQSNFSATLSLMSSVWGYRPITNSNVDLLDEPYDPEIDPLLAGDYRFNPILSAKNELRELINNNLNVNAYAQYEITPHLTLRITGGITKIGQENNQFNNSRTSLGNPRNINGVFGSINNNLSNTWLNENTLTYNKSFNKKHNLNAVIGFSSQQNNSKFYGFQSITVPNEDAGLDGLDEAPFGSTTPTSRSSRWTLASFLGRINYNINYKYLFTASLRSDGSSKFLGNNQWSYFPSGSFAWRFNKEKFMKNIKVIDDAKLRMSYGLTGNNRVTDFAGYSQLAYLINSGYTFNNSSVLGATFTAYGNRSLKWETTAQANIGLDLAMFKQRLLFTADVYRKTTKDLLLRADIPATTGLTNAFKNIGKVENSGLELSLTSTNIKSKNFSWVSNFNISFNRNKILQLTEGQDALLSSVSFDILYNNNPTYIAQIGQPIAQMFGLIWDGVYQYEDFDITPSGGYTLKSNLPDNGGTRGGVAPGSIKYKDINLDGTINSKDFAIIGRATPIHVGGFSNNFTYKGFDLNVFFQWSYGNDILNANRLIFEGNGNNRINLNQFASFNNRWTPTNPSNTLFRAGGQGPAFYSSRVIEDGSFLRLKTVSFGYNLSNSLLKQFKLKGLRVYASAQNLYTWTNYTGSDPDVSARNSNLTPGFDFSSYPQARTLIFGLNVSL</sequence>
<comment type="subcellular location">
    <subcellularLocation>
        <location evidence="1 7">Cell outer membrane</location>
        <topology evidence="1 7">Multi-pass membrane protein</topology>
    </subcellularLocation>
</comment>
<protein>
    <submittedName>
        <fullName evidence="10">SusC/RagA family TonB-linked outer membrane protein</fullName>
    </submittedName>
</protein>
<accession>A0A7K0FIM6</accession>
<dbReference type="Gene3D" id="2.40.170.20">
    <property type="entry name" value="TonB-dependent receptor, beta-barrel domain"/>
    <property type="match status" value="1"/>
</dbReference>
<feature type="domain" description="TonB-dependent receptor plug" evidence="9">
    <location>
        <begin position="125"/>
        <end position="233"/>
    </location>
</feature>
<keyword evidence="11" id="KW-1185">Reference proteome</keyword>
<keyword evidence="2 7" id="KW-0813">Transport</keyword>
<dbReference type="AlphaFoldDB" id="A0A7K0FIM6"/>
<dbReference type="InterPro" id="IPR012910">
    <property type="entry name" value="Plug_dom"/>
</dbReference>
<evidence type="ECO:0000256" key="8">
    <source>
        <dbReference type="SAM" id="Phobius"/>
    </source>
</evidence>
<dbReference type="RefSeq" id="WP_154285920.1">
    <property type="nucleotide sequence ID" value="NZ_WKJI01000001.1"/>
</dbReference>
<evidence type="ECO:0000259" key="9">
    <source>
        <dbReference type="Pfam" id="PF07715"/>
    </source>
</evidence>
<name>A0A7K0FIM6_9SPHI</name>
<dbReference type="Gene3D" id="2.60.40.1120">
    <property type="entry name" value="Carboxypeptidase-like, regulatory domain"/>
    <property type="match status" value="1"/>
</dbReference>
<evidence type="ECO:0000313" key="10">
    <source>
        <dbReference type="EMBL" id="MRX45758.1"/>
    </source>
</evidence>
<dbReference type="InterPro" id="IPR036942">
    <property type="entry name" value="Beta-barrel_TonB_sf"/>
</dbReference>
<organism evidence="10 11">
    <name type="scientific">Pedobacter puniceum</name>
    <dbReference type="NCBI Taxonomy" id="2666136"/>
    <lineage>
        <taxon>Bacteria</taxon>
        <taxon>Pseudomonadati</taxon>
        <taxon>Bacteroidota</taxon>
        <taxon>Sphingobacteriia</taxon>
        <taxon>Sphingobacteriales</taxon>
        <taxon>Sphingobacteriaceae</taxon>
        <taxon>Pedobacter</taxon>
    </lineage>
</organism>
<gene>
    <name evidence="10" type="ORF">GJJ64_00980</name>
</gene>
<dbReference type="InterPro" id="IPR023997">
    <property type="entry name" value="TonB-dep_OMP_SusC/RagA_CS"/>
</dbReference>
<dbReference type="FunFam" id="2.170.130.10:FF:000008">
    <property type="entry name" value="SusC/RagA family TonB-linked outer membrane protein"/>
    <property type="match status" value="1"/>
</dbReference>
<dbReference type="EMBL" id="WKJI01000001">
    <property type="protein sequence ID" value="MRX45758.1"/>
    <property type="molecule type" value="Genomic_DNA"/>
</dbReference>
<evidence type="ECO:0000256" key="3">
    <source>
        <dbReference type="ARBA" id="ARBA00022452"/>
    </source>
</evidence>
<comment type="similarity">
    <text evidence="7">Belongs to the TonB-dependent receptor family.</text>
</comment>
<dbReference type="InterPro" id="IPR037066">
    <property type="entry name" value="Plug_dom_sf"/>
</dbReference>
<dbReference type="GO" id="GO:0009279">
    <property type="term" value="C:cell outer membrane"/>
    <property type="evidence" value="ECO:0007669"/>
    <property type="project" value="UniProtKB-SubCell"/>
</dbReference>
<keyword evidence="6 7" id="KW-0998">Cell outer membrane</keyword>
<dbReference type="FunFam" id="2.60.40.1120:FF:000003">
    <property type="entry name" value="Outer membrane protein Omp121"/>
    <property type="match status" value="1"/>
</dbReference>
<dbReference type="PROSITE" id="PS52016">
    <property type="entry name" value="TONB_DEPENDENT_REC_3"/>
    <property type="match status" value="1"/>
</dbReference>
<dbReference type="Pfam" id="PF13715">
    <property type="entry name" value="CarbopepD_reg_2"/>
    <property type="match status" value="1"/>
</dbReference>
<proteinExistence type="inferred from homology"/>
<dbReference type="InterPro" id="IPR008969">
    <property type="entry name" value="CarboxyPept-like_regulatory"/>
</dbReference>
<dbReference type="NCBIfam" id="TIGR04057">
    <property type="entry name" value="SusC_RagA_signa"/>
    <property type="match status" value="1"/>
</dbReference>
<evidence type="ECO:0000256" key="6">
    <source>
        <dbReference type="ARBA" id="ARBA00023237"/>
    </source>
</evidence>
<evidence type="ECO:0000256" key="4">
    <source>
        <dbReference type="ARBA" id="ARBA00022692"/>
    </source>
</evidence>
<dbReference type="NCBIfam" id="TIGR04056">
    <property type="entry name" value="OMP_RagA_SusC"/>
    <property type="match status" value="1"/>
</dbReference>
<comment type="caution">
    <text evidence="10">The sequence shown here is derived from an EMBL/GenBank/DDBJ whole genome shotgun (WGS) entry which is preliminary data.</text>
</comment>
<evidence type="ECO:0000313" key="11">
    <source>
        <dbReference type="Proteomes" id="UP000462931"/>
    </source>
</evidence>
<dbReference type="Pfam" id="PF07715">
    <property type="entry name" value="Plug"/>
    <property type="match status" value="1"/>
</dbReference>
<evidence type="ECO:0000256" key="2">
    <source>
        <dbReference type="ARBA" id="ARBA00022448"/>
    </source>
</evidence>
<keyword evidence="5 7" id="KW-0472">Membrane</keyword>
<dbReference type="Proteomes" id="UP000462931">
    <property type="component" value="Unassembled WGS sequence"/>
</dbReference>
<keyword evidence="8" id="KW-1133">Transmembrane helix</keyword>
<dbReference type="InterPro" id="IPR039426">
    <property type="entry name" value="TonB-dep_rcpt-like"/>
</dbReference>
<dbReference type="InterPro" id="IPR023996">
    <property type="entry name" value="TonB-dep_OMP_SusC/RagA"/>
</dbReference>
<dbReference type="Gene3D" id="2.170.130.10">
    <property type="entry name" value="TonB-dependent receptor, plug domain"/>
    <property type="match status" value="1"/>
</dbReference>
<reference evidence="10 11" key="1">
    <citation type="submission" date="2019-11" db="EMBL/GenBank/DDBJ databases">
        <authorList>
            <person name="Cheng Q."/>
            <person name="Yang Z."/>
        </authorList>
    </citation>
    <scope>NUCLEOTIDE SEQUENCE [LARGE SCALE GENOMIC DNA]</scope>
    <source>
        <strain evidence="10 11">HX-22-1</strain>
    </source>
</reference>
<feature type="transmembrane region" description="Helical" evidence="8">
    <location>
        <begin position="12"/>
        <end position="31"/>
    </location>
</feature>
<dbReference type="SUPFAM" id="SSF56935">
    <property type="entry name" value="Porins"/>
    <property type="match status" value="1"/>
</dbReference>
<keyword evidence="3 7" id="KW-1134">Transmembrane beta strand</keyword>
<keyword evidence="4 7" id="KW-0812">Transmembrane</keyword>
<evidence type="ECO:0000256" key="7">
    <source>
        <dbReference type="PROSITE-ProRule" id="PRU01360"/>
    </source>
</evidence>
<evidence type="ECO:0000256" key="5">
    <source>
        <dbReference type="ARBA" id="ARBA00023136"/>
    </source>
</evidence>